<dbReference type="AlphaFoldDB" id="A0A1Y0AZN7"/>
<accession>A0A1Y0AZN7</accession>
<sequence>MTLKTIHPRVLFQLSESAVYERLKCCKIIFFSGCSPIPPAFVPVAVVTFRPNVFSASTYPEIRYLSNVSNS</sequence>
<protein>
    <submittedName>
        <fullName evidence="1">Uncharacterized protein</fullName>
    </submittedName>
</protein>
<proteinExistence type="predicted"/>
<organism evidence="1">
    <name type="scientific">Utricularia reniformis</name>
    <dbReference type="NCBI Taxonomy" id="192314"/>
    <lineage>
        <taxon>Eukaryota</taxon>
        <taxon>Viridiplantae</taxon>
        <taxon>Streptophyta</taxon>
        <taxon>Embryophyta</taxon>
        <taxon>Tracheophyta</taxon>
        <taxon>Spermatophyta</taxon>
        <taxon>Magnoliopsida</taxon>
        <taxon>eudicotyledons</taxon>
        <taxon>Gunneridae</taxon>
        <taxon>Pentapetalae</taxon>
        <taxon>asterids</taxon>
        <taxon>lamiids</taxon>
        <taxon>Lamiales</taxon>
        <taxon>Lentibulariaceae</taxon>
        <taxon>Utricularia</taxon>
    </lineage>
</organism>
<evidence type="ECO:0000313" key="1">
    <source>
        <dbReference type="EMBL" id="ART30646.1"/>
    </source>
</evidence>
<dbReference type="EMBL" id="KY774314">
    <property type="protein sequence ID" value="ART30646.1"/>
    <property type="molecule type" value="Genomic_DNA"/>
</dbReference>
<geneLocation type="mitochondrion" evidence="1"/>
<name>A0A1Y0AZN7_9LAMI</name>
<keyword evidence="1" id="KW-0496">Mitochondrion</keyword>
<gene>
    <name evidence="1" type="ORF">AEK19_MT0374</name>
</gene>
<reference evidence="1" key="1">
    <citation type="submission" date="2017-03" db="EMBL/GenBank/DDBJ databases">
        <title>The mitochondrial genome of the carnivorous plant Utricularia reniformis (Lentibulariaceae): structure, comparative analysis and evolutionary landmarks.</title>
        <authorList>
            <person name="Silva S.R."/>
            <person name="Alvarenga D.O."/>
            <person name="Michael T.P."/>
            <person name="Miranda V.F.O."/>
            <person name="Varani A.M."/>
        </authorList>
    </citation>
    <scope>NUCLEOTIDE SEQUENCE</scope>
</reference>